<feature type="non-terminal residue" evidence="1">
    <location>
        <position position="1"/>
    </location>
</feature>
<reference evidence="1" key="1">
    <citation type="submission" date="2021-06" db="EMBL/GenBank/DDBJ databases">
        <authorList>
            <person name="Kallberg Y."/>
            <person name="Tangrot J."/>
            <person name="Rosling A."/>
        </authorList>
    </citation>
    <scope>NUCLEOTIDE SEQUENCE</scope>
    <source>
        <strain evidence="1">AU212A</strain>
    </source>
</reference>
<keyword evidence="2" id="KW-1185">Reference proteome</keyword>
<sequence length="130" mass="14949">EVSDELFIVADKFHDNTSNLLQENRSLNYLNAVVNEKSDTEQQMNILEQKLMYRTLHGVYKVALQKALVNKSKSQHLIKILQEFAEENDESEKSSNDEYSQNESSSDKENTIPNSPCLQNSKENIVKDNL</sequence>
<dbReference type="Proteomes" id="UP000789860">
    <property type="component" value="Unassembled WGS sequence"/>
</dbReference>
<protein>
    <submittedName>
        <fullName evidence="1">6057_t:CDS:1</fullName>
    </submittedName>
</protein>
<accession>A0ACA9NU83</accession>
<comment type="caution">
    <text evidence="1">The sequence shown here is derived from an EMBL/GenBank/DDBJ whole genome shotgun (WGS) entry which is preliminary data.</text>
</comment>
<evidence type="ECO:0000313" key="1">
    <source>
        <dbReference type="EMBL" id="CAG8668011.1"/>
    </source>
</evidence>
<gene>
    <name evidence="1" type="ORF">SCALOS_LOCUS9270</name>
</gene>
<evidence type="ECO:0000313" key="2">
    <source>
        <dbReference type="Proteomes" id="UP000789860"/>
    </source>
</evidence>
<organism evidence="1 2">
    <name type="scientific">Scutellospora calospora</name>
    <dbReference type="NCBI Taxonomy" id="85575"/>
    <lineage>
        <taxon>Eukaryota</taxon>
        <taxon>Fungi</taxon>
        <taxon>Fungi incertae sedis</taxon>
        <taxon>Mucoromycota</taxon>
        <taxon>Glomeromycotina</taxon>
        <taxon>Glomeromycetes</taxon>
        <taxon>Diversisporales</taxon>
        <taxon>Gigasporaceae</taxon>
        <taxon>Scutellospora</taxon>
    </lineage>
</organism>
<dbReference type="EMBL" id="CAJVPM010027948">
    <property type="protein sequence ID" value="CAG8668011.1"/>
    <property type="molecule type" value="Genomic_DNA"/>
</dbReference>
<name>A0ACA9NU83_9GLOM</name>
<proteinExistence type="predicted"/>